<dbReference type="InterPro" id="IPR029045">
    <property type="entry name" value="ClpP/crotonase-like_dom_sf"/>
</dbReference>
<organism evidence="1 2">
    <name type="scientific">Muntiacus reevesi</name>
    <name type="common">Reeves' muntjac</name>
    <name type="synonym">Cervus reevesi</name>
    <dbReference type="NCBI Taxonomy" id="9886"/>
    <lineage>
        <taxon>Eukaryota</taxon>
        <taxon>Metazoa</taxon>
        <taxon>Chordata</taxon>
        <taxon>Craniata</taxon>
        <taxon>Vertebrata</taxon>
        <taxon>Euteleostomi</taxon>
        <taxon>Mammalia</taxon>
        <taxon>Eutheria</taxon>
        <taxon>Laurasiatheria</taxon>
        <taxon>Artiodactyla</taxon>
        <taxon>Ruminantia</taxon>
        <taxon>Pecora</taxon>
        <taxon>Cervidae</taxon>
        <taxon>Muntiacinae</taxon>
        <taxon>Muntiacus</taxon>
    </lineage>
</organism>
<dbReference type="PANTHER" id="PTHR11941">
    <property type="entry name" value="ENOYL-COA HYDRATASE-RELATED"/>
    <property type="match status" value="1"/>
</dbReference>
<dbReference type="GO" id="GO:0005739">
    <property type="term" value="C:mitochondrion"/>
    <property type="evidence" value="ECO:0007669"/>
    <property type="project" value="TreeGrafter"/>
</dbReference>
<dbReference type="Pfam" id="PF00378">
    <property type="entry name" value="ECH_1"/>
    <property type="match status" value="1"/>
</dbReference>
<evidence type="ECO:0000313" key="1">
    <source>
        <dbReference type="EMBL" id="KAB0383200.1"/>
    </source>
</evidence>
<dbReference type="GO" id="GO:0006635">
    <property type="term" value="P:fatty acid beta-oxidation"/>
    <property type="evidence" value="ECO:0007669"/>
    <property type="project" value="TreeGrafter"/>
</dbReference>
<accession>A0A5J5MSE1</accession>
<dbReference type="GO" id="GO:0004165">
    <property type="term" value="F:delta(3)-delta(2)-enoyl-CoA isomerase activity"/>
    <property type="evidence" value="ECO:0007669"/>
    <property type="project" value="TreeGrafter"/>
</dbReference>
<dbReference type="InterPro" id="IPR001753">
    <property type="entry name" value="Enoyl-CoA_hydra/iso"/>
</dbReference>
<comment type="caution">
    <text evidence="1">The sequence shown here is derived from an EMBL/GenBank/DDBJ whole genome shotgun (WGS) entry which is preliminary data.</text>
</comment>
<sequence>MALASGVRVPARALLRPCAAEALWSTTLGRREPAAGGGGDGERRFGSQRVLVEPDAAAGVAVMKFRNPPVNSLSLELLTELVISLEKLENDKTFRGVILTSDCPRVFSADLDLTEMCGRNPAHYAEYWKAMQELWLRTYLSSLVLVAAINVGLALPAGSLPRGGLCHRPACDCRVLADNPKLKDTCVNTIGHRASEQALQLGLLFPPAEALQVGLVDQVVPEDQVLSVALSAMARWLTIPDHTRQLTKNMMRKATADRLLRQRDTDIQNFVSFICRDSIQKSLQVYLEKLQQRKG</sequence>
<dbReference type="PANTHER" id="PTHR11941:SF45">
    <property type="entry name" value="ENOYL-COA DELTA ISOMERASE 1, MITOCHONDRIAL"/>
    <property type="match status" value="1"/>
</dbReference>
<protein>
    <recommendedName>
        <fullName evidence="3">Enoyl-CoA delta isomerase 1, mitochondrial</fullName>
    </recommendedName>
</protein>
<name>A0A5J5MSE1_MUNRE</name>
<gene>
    <name evidence="1" type="ORF">FD755_005117</name>
</gene>
<dbReference type="EMBL" id="VCEB01000002">
    <property type="protein sequence ID" value="KAB0383200.1"/>
    <property type="molecule type" value="Genomic_DNA"/>
</dbReference>
<dbReference type="CDD" id="cd06558">
    <property type="entry name" value="crotonase-like"/>
    <property type="match status" value="1"/>
</dbReference>
<keyword evidence="2" id="KW-1185">Reference proteome</keyword>
<reference evidence="1 2" key="1">
    <citation type="submission" date="2019-06" db="EMBL/GenBank/DDBJ databases">
        <title>Discovery of a novel chromosome fission-fusion reversal in muntjac.</title>
        <authorList>
            <person name="Mudd A.B."/>
            <person name="Bredeson J.V."/>
            <person name="Baum R."/>
            <person name="Hockemeyer D."/>
            <person name="Rokhsar D.S."/>
        </authorList>
    </citation>
    <scope>NUCLEOTIDE SEQUENCE [LARGE SCALE GENOMIC DNA]</scope>
    <source>
        <strain evidence="1">UCam_UCB_Mr</strain>
        <tissue evidence="1">Fibroblast cell line</tissue>
    </source>
</reference>
<evidence type="ECO:0000313" key="2">
    <source>
        <dbReference type="Proteomes" id="UP000326062"/>
    </source>
</evidence>
<dbReference type="SUPFAM" id="SSF52096">
    <property type="entry name" value="ClpP/crotonase"/>
    <property type="match status" value="1"/>
</dbReference>
<evidence type="ECO:0008006" key="3">
    <source>
        <dbReference type="Google" id="ProtNLM"/>
    </source>
</evidence>
<dbReference type="Proteomes" id="UP000326062">
    <property type="component" value="Chromosome 2"/>
</dbReference>
<dbReference type="AlphaFoldDB" id="A0A5J5MSE1"/>
<proteinExistence type="predicted"/>
<dbReference type="Gene3D" id="3.90.226.10">
    <property type="entry name" value="2-enoyl-CoA Hydratase, Chain A, domain 1"/>
    <property type="match status" value="1"/>
</dbReference>
<dbReference type="Gene3D" id="6.10.250.170">
    <property type="match status" value="1"/>
</dbReference>